<feature type="compositionally biased region" description="Basic and acidic residues" evidence="5">
    <location>
        <begin position="335"/>
        <end position="352"/>
    </location>
</feature>
<dbReference type="PANTHER" id="PTHR31314:SF168">
    <property type="entry name" value="MYB-LIKE HTH TRANSCRIPTIONAL REGULATOR FAMILY PROTEIN"/>
    <property type="match status" value="1"/>
</dbReference>
<dbReference type="OrthoDB" id="551907at2759"/>
<dbReference type="Proteomes" id="UP000515151">
    <property type="component" value="Chromosome 6"/>
</dbReference>
<proteinExistence type="predicted"/>
<dbReference type="GO" id="GO:0003677">
    <property type="term" value="F:DNA binding"/>
    <property type="evidence" value="ECO:0007669"/>
    <property type="project" value="InterPro"/>
</dbReference>
<dbReference type="InterPro" id="IPR006447">
    <property type="entry name" value="Myb_dom_plants"/>
</dbReference>
<reference evidence="9" key="3">
    <citation type="journal article" date="2020" name="Plant Biotechnol. J.">
        <title>The pomegranate (Punica granatum L.) draft genome dissects genetic divergence between soft- and hard-seeded cultivars.</title>
        <authorList>
            <person name="Luo X."/>
            <person name="Li H."/>
            <person name="Wu Z."/>
            <person name="Yao W."/>
            <person name="Zhao P."/>
            <person name="Cao D."/>
            <person name="Yu H."/>
            <person name="Li K."/>
            <person name="Poudel K."/>
            <person name="Zhao D."/>
            <person name="Zhang F."/>
            <person name="Xia X."/>
            <person name="Chen L."/>
            <person name="Wang Q."/>
            <person name="Jing D."/>
            <person name="Cao S."/>
        </authorList>
    </citation>
    <scope>NUCLEOTIDE SEQUENCE [LARGE SCALE GENOMIC DNA]</scope>
</reference>
<dbReference type="InterPro" id="IPR009057">
    <property type="entry name" value="Homeodomain-like_sf"/>
</dbReference>
<dbReference type="EMBL" id="MTKT01004939">
    <property type="protein sequence ID" value="OWM68728.1"/>
    <property type="molecule type" value="Genomic_DNA"/>
</dbReference>
<dbReference type="SUPFAM" id="SSF46689">
    <property type="entry name" value="Homeodomain-like"/>
    <property type="match status" value="1"/>
</dbReference>
<dbReference type="Gene3D" id="1.10.10.60">
    <property type="entry name" value="Homeodomain-like"/>
    <property type="match status" value="1"/>
</dbReference>
<name>A0A218W8C6_PUNGR</name>
<dbReference type="GO" id="GO:0003700">
    <property type="term" value="F:DNA-binding transcription factor activity"/>
    <property type="evidence" value="ECO:0007669"/>
    <property type="project" value="InterPro"/>
</dbReference>
<evidence type="ECO:0000313" key="10">
    <source>
        <dbReference type="RefSeq" id="XP_031400205.1"/>
    </source>
</evidence>
<dbReference type="Proteomes" id="UP000197138">
    <property type="component" value="Unassembled WGS sequence"/>
</dbReference>
<dbReference type="NCBIfam" id="TIGR01557">
    <property type="entry name" value="myb_SHAQKYF"/>
    <property type="match status" value="1"/>
</dbReference>
<comment type="subcellular location">
    <subcellularLocation>
        <location evidence="1">Nucleus</location>
    </subcellularLocation>
</comment>
<evidence type="ECO:0000256" key="4">
    <source>
        <dbReference type="ARBA" id="ARBA00023242"/>
    </source>
</evidence>
<feature type="region of interest" description="Disordered" evidence="5">
    <location>
        <begin position="1"/>
        <end position="64"/>
    </location>
</feature>
<sequence>MEENGSCDDVDWKNDMESLPSDEKSEEFDGNRESNKTNSSASSSNSMVEESSDQKKPASTGVRPYVRSKVPRLRWTPELHLRFVQAVERLGGQERATPKLVLQLMNIKGLSIAHVKSHLQMYRSKKMNDRGEVINTRPDLMDFPHNLWQQSMFGSLNPRSSTFSNRGCHNIINGQIRNWNCGSYSYVTDDALNIRKGAGFPSLTVEAILKNGASYAIDNYQSCFRQQEISKRTEPFMQPSPFVRAALVQAQTIMPSFATHTSPKSSYHEELMISRRGGDSRADHQDYCYRSSMSGLNGNLHCQEPDTMKRKAADEDDMDGGFDLRLSLSTKPKARGKELAKKRALRENHEEDRMVLRLSCSSASKE</sequence>
<keyword evidence="2" id="KW-0805">Transcription regulation</keyword>
<evidence type="ECO:0000256" key="3">
    <source>
        <dbReference type="ARBA" id="ARBA00023163"/>
    </source>
</evidence>
<dbReference type="GeneID" id="116210468"/>
<dbReference type="AlphaFoldDB" id="A0A218W8C6"/>
<reference evidence="10" key="4">
    <citation type="submission" date="2025-04" db="UniProtKB">
        <authorList>
            <consortium name="RefSeq"/>
        </authorList>
    </citation>
    <scope>IDENTIFICATION</scope>
    <source>
        <tissue evidence="10">Leaf</tissue>
    </source>
</reference>
<organism evidence="7 8">
    <name type="scientific">Punica granatum</name>
    <name type="common">Pomegranate</name>
    <dbReference type="NCBI Taxonomy" id="22663"/>
    <lineage>
        <taxon>Eukaryota</taxon>
        <taxon>Viridiplantae</taxon>
        <taxon>Streptophyta</taxon>
        <taxon>Embryophyta</taxon>
        <taxon>Tracheophyta</taxon>
        <taxon>Spermatophyta</taxon>
        <taxon>Magnoliopsida</taxon>
        <taxon>eudicotyledons</taxon>
        <taxon>Gunneridae</taxon>
        <taxon>Pentapetalae</taxon>
        <taxon>rosids</taxon>
        <taxon>malvids</taxon>
        <taxon>Myrtales</taxon>
        <taxon>Lythraceae</taxon>
        <taxon>Punica</taxon>
    </lineage>
</organism>
<dbReference type="PANTHER" id="PTHR31314">
    <property type="entry name" value="MYB FAMILY TRANSCRIPTION FACTOR PHL7-LIKE"/>
    <property type="match status" value="1"/>
</dbReference>
<feature type="domain" description="HTH myb-type" evidence="6">
    <location>
        <begin position="67"/>
        <end position="127"/>
    </location>
</feature>
<evidence type="ECO:0000313" key="8">
    <source>
        <dbReference type="Proteomes" id="UP000197138"/>
    </source>
</evidence>
<dbReference type="RefSeq" id="XP_031400205.1">
    <property type="nucleotide sequence ID" value="XM_031544345.1"/>
</dbReference>
<evidence type="ECO:0000259" key="6">
    <source>
        <dbReference type="PROSITE" id="PS51294"/>
    </source>
</evidence>
<accession>A0A218W8C6</accession>
<reference evidence="7" key="2">
    <citation type="submission" date="2017-06" db="EMBL/GenBank/DDBJ databases">
        <title>The pomegranate genome and the genomics of punicalagin biosynthesis.</title>
        <authorList>
            <person name="Xu C."/>
        </authorList>
    </citation>
    <scope>NUCLEOTIDE SEQUENCE [LARGE SCALE GENOMIC DNA]</scope>
    <source>
        <tissue evidence="7">Fresh leaf</tissue>
    </source>
</reference>
<evidence type="ECO:0000256" key="5">
    <source>
        <dbReference type="SAM" id="MobiDB-lite"/>
    </source>
</evidence>
<keyword evidence="3" id="KW-0804">Transcription</keyword>
<feature type="region of interest" description="Disordered" evidence="5">
    <location>
        <begin position="323"/>
        <end position="352"/>
    </location>
</feature>
<gene>
    <name evidence="10" type="primary">LOC116210468</name>
    <name evidence="7" type="ORF">CDL15_Pgr024915</name>
</gene>
<protein>
    <submittedName>
        <fullName evidence="10">Uncharacterized protein LOC116210468 isoform X1</fullName>
    </submittedName>
</protein>
<dbReference type="InterPro" id="IPR046955">
    <property type="entry name" value="PHR1-like"/>
</dbReference>
<keyword evidence="4" id="KW-0539">Nucleus</keyword>
<feature type="compositionally biased region" description="Low complexity" evidence="5">
    <location>
        <begin position="36"/>
        <end position="49"/>
    </location>
</feature>
<dbReference type="InterPro" id="IPR001005">
    <property type="entry name" value="SANT/Myb"/>
</dbReference>
<dbReference type="GO" id="GO:0005634">
    <property type="term" value="C:nucleus"/>
    <property type="evidence" value="ECO:0007669"/>
    <property type="project" value="UniProtKB-SubCell"/>
</dbReference>
<evidence type="ECO:0000256" key="2">
    <source>
        <dbReference type="ARBA" id="ARBA00023015"/>
    </source>
</evidence>
<dbReference type="Pfam" id="PF00249">
    <property type="entry name" value="Myb_DNA-binding"/>
    <property type="match status" value="1"/>
</dbReference>
<dbReference type="FunFam" id="1.10.10.60:FF:000002">
    <property type="entry name" value="Myb family transcription factor"/>
    <property type="match status" value="1"/>
</dbReference>
<reference evidence="8" key="1">
    <citation type="journal article" date="2017" name="Plant J.">
        <title>The pomegranate (Punica granatum L.) genome and the genomics of punicalagin biosynthesis.</title>
        <authorList>
            <person name="Qin G."/>
            <person name="Xu C."/>
            <person name="Ming R."/>
            <person name="Tang H."/>
            <person name="Guyot R."/>
            <person name="Kramer E.M."/>
            <person name="Hu Y."/>
            <person name="Yi X."/>
            <person name="Qi Y."/>
            <person name="Xu X."/>
            <person name="Gao Z."/>
            <person name="Pan H."/>
            <person name="Jian J."/>
            <person name="Tian Y."/>
            <person name="Yue Z."/>
            <person name="Xu Y."/>
        </authorList>
    </citation>
    <scope>NUCLEOTIDE SEQUENCE [LARGE SCALE GENOMIC DNA]</scope>
    <source>
        <strain evidence="8">cv. Dabenzi</strain>
    </source>
</reference>
<keyword evidence="9" id="KW-1185">Reference proteome</keyword>
<evidence type="ECO:0000256" key="1">
    <source>
        <dbReference type="ARBA" id="ARBA00004123"/>
    </source>
</evidence>
<evidence type="ECO:0000313" key="7">
    <source>
        <dbReference type="EMBL" id="OWM68728.1"/>
    </source>
</evidence>
<dbReference type="InterPro" id="IPR017930">
    <property type="entry name" value="Myb_dom"/>
</dbReference>
<feature type="compositionally biased region" description="Basic and acidic residues" evidence="5">
    <location>
        <begin position="10"/>
        <end position="35"/>
    </location>
</feature>
<dbReference type="PROSITE" id="PS51294">
    <property type="entry name" value="HTH_MYB"/>
    <property type="match status" value="1"/>
</dbReference>
<evidence type="ECO:0000313" key="9">
    <source>
        <dbReference type="Proteomes" id="UP000515151"/>
    </source>
</evidence>